<dbReference type="RefSeq" id="WP_169249839.1">
    <property type="nucleotide sequence ID" value="NZ_SPMZ01000054.1"/>
</dbReference>
<keyword evidence="8" id="KW-1185">Reference proteome</keyword>
<evidence type="ECO:0000313" key="7">
    <source>
        <dbReference type="EMBL" id="NMQ20571.1"/>
    </source>
</evidence>
<dbReference type="Pfam" id="PF00466">
    <property type="entry name" value="Ribosomal_L10"/>
    <property type="match status" value="1"/>
</dbReference>
<gene>
    <name evidence="6" type="primary">rplJ</name>
    <name evidence="7" type="ORF">E4P82_16035</name>
</gene>
<comment type="subunit">
    <text evidence="6">Part of the ribosomal stalk of the 50S ribosomal subunit. The N-terminus interacts with L11 and the large rRNA to form the base of the stalk. The C-terminus forms an elongated spine to which L12 dimers bind in a sequential fashion forming a multimeric L10(L12)X complex.</text>
</comment>
<name>A0ABX1TRL6_9GAMM</name>
<keyword evidence="6" id="KW-0699">rRNA-binding</keyword>
<accession>A0ABX1TRL6</accession>
<dbReference type="PANTHER" id="PTHR11560">
    <property type="entry name" value="39S RIBOSOMAL PROTEIN L10, MITOCHONDRIAL"/>
    <property type="match status" value="1"/>
</dbReference>
<dbReference type="GO" id="GO:0005840">
    <property type="term" value="C:ribosome"/>
    <property type="evidence" value="ECO:0007669"/>
    <property type="project" value="UniProtKB-KW"/>
</dbReference>
<dbReference type="Proteomes" id="UP000760480">
    <property type="component" value="Unassembled WGS sequence"/>
</dbReference>
<dbReference type="Gene3D" id="3.30.70.1730">
    <property type="match status" value="1"/>
</dbReference>
<keyword evidence="4 6" id="KW-0687">Ribonucleoprotein</keyword>
<evidence type="ECO:0000256" key="3">
    <source>
        <dbReference type="ARBA" id="ARBA00022980"/>
    </source>
</evidence>
<proteinExistence type="inferred from homology"/>
<evidence type="ECO:0000256" key="5">
    <source>
        <dbReference type="ARBA" id="ARBA00035202"/>
    </source>
</evidence>
<dbReference type="InterPro" id="IPR047865">
    <property type="entry name" value="Ribosomal_uL10_bac_type"/>
</dbReference>
<protein>
    <recommendedName>
        <fullName evidence="5 6">Large ribosomal subunit protein uL10</fullName>
    </recommendedName>
</protein>
<keyword evidence="6" id="KW-0694">RNA-binding</keyword>
<evidence type="ECO:0000256" key="1">
    <source>
        <dbReference type="ARBA" id="ARBA00002633"/>
    </source>
</evidence>
<dbReference type="PROSITE" id="PS01109">
    <property type="entry name" value="RIBOSOMAL_L10"/>
    <property type="match status" value="1"/>
</dbReference>
<keyword evidence="3 6" id="KW-0689">Ribosomal protein</keyword>
<evidence type="ECO:0000313" key="8">
    <source>
        <dbReference type="Proteomes" id="UP000760480"/>
    </source>
</evidence>
<dbReference type="InterPro" id="IPR043141">
    <property type="entry name" value="Ribosomal_uL10-like_sf"/>
</dbReference>
<dbReference type="SUPFAM" id="SSF160369">
    <property type="entry name" value="Ribosomal protein L10-like"/>
    <property type="match status" value="1"/>
</dbReference>
<dbReference type="NCBIfam" id="NF000955">
    <property type="entry name" value="PRK00099.1-1"/>
    <property type="match status" value="1"/>
</dbReference>
<reference evidence="7 8" key="1">
    <citation type="submission" date="2019-03" db="EMBL/GenBank/DDBJ databases">
        <title>Metabolic reconstructions from genomes of highly enriched 'Candidatus Accumulibacter' and 'Candidatus Competibacter' bioreactor populations.</title>
        <authorList>
            <person name="Annavajhala M.K."/>
            <person name="Welles L."/>
            <person name="Abbas B."/>
            <person name="Sorokin D."/>
            <person name="Park H."/>
            <person name="Van Loosdrecht M."/>
            <person name="Chandran K."/>
        </authorList>
    </citation>
    <scope>NUCLEOTIDE SEQUENCE [LARGE SCALE GENOMIC DNA]</scope>
    <source>
        <strain evidence="7 8">SBR_G</strain>
    </source>
</reference>
<sequence>MSLNLAEKQAVVAEVAKVAASAHSAIAAEYRGLSVAQLTALRVKARETGVYLRVVKNTLARRAVQGTEFECLQPNLVGPLILAFSQEEPGAAARIFKEFLKEKANDKLVIKTLAVGGQAFPASELDRLASLPTRDEAISLFMACLRAPLDKFARTLNEIPGKLVRTIEAVRRQKEAA</sequence>
<dbReference type="EMBL" id="SPMZ01000054">
    <property type="protein sequence ID" value="NMQ20571.1"/>
    <property type="molecule type" value="Genomic_DNA"/>
</dbReference>
<dbReference type="InterPro" id="IPR022973">
    <property type="entry name" value="Ribosomal_uL10_bac"/>
</dbReference>
<dbReference type="HAMAP" id="MF_00362">
    <property type="entry name" value="Ribosomal_uL10"/>
    <property type="match status" value="1"/>
</dbReference>
<dbReference type="InterPro" id="IPR001790">
    <property type="entry name" value="Ribosomal_uL10"/>
</dbReference>
<evidence type="ECO:0000256" key="2">
    <source>
        <dbReference type="ARBA" id="ARBA00008889"/>
    </source>
</evidence>
<comment type="caution">
    <text evidence="7">The sequence shown here is derived from an EMBL/GenBank/DDBJ whole genome shotgun (WGS) entry which is preliminary data.</text>
</comment>
<comment type="function">
    <text evidence="1 6">Forms part of the ribosomal stalk, playing a central role in the interaction of the ribosome with GTP-bound translation factors.</text>
</comment>
<organism evidence="7 8">
    <name type="scientific">Candidatus Competibacter phosphatis</name>
    <dbReference type="NCBI Taxonomy" id="221280"/>
    <lineage>
        <taxon>Bacteria</taxon>
        <taxon>Pseudomonadati</taxon>
        <taxon>Pseudomonadota</taxon>
        <taxon>Gammaproteobacteria</taxon>
        <taxon>Candidatus Competibacteraceae</taxon>
        <taxon>Candidatus Competibacter</taxon>
    </lineage>
</organism>
<evidence type="ECO:0000256" key="4">
    <source>
        <dbReference type="ARBA" id="ARBA00023274"/>
    </source>
</evidence>
<dbReference type="CDD" id="cd05797">
    <property type="entry name" value="Ribosomal_L10"/>
    <property type="match status" value="1"/>
</dbReference>
<evidence type="ECO:0000256" key="6">
    <source>
        <dbReference type="HAMAP-Rule" id="MF_00362"/>
    </source>
</evidence>
<dbReference type="InterPro" id="IPR002363">
    <property type="entry name" value="Ribosomal_uL10_CS_bac"/>
</dbReference>
<dbReference type="Gene3D" id="6.10.250.2350">
    <property type="match status" value="1"/>
</dbReference>
<comment type="similarity">
    <text evidence="2 6">Belongs to the universal ribosomal protein uL10 family.</text>
</comment>